<feature type="transmembrane region" description="Helical" evidence="1">
    <location>
        <begin position="164"/>
        <end position="187"/>
    </location>
</feature>
<organism evidence="2 3">
    <name type="scientific">Emticicia soli</name>
    <dbReference type="NCBI Taxonomy" id="2027878"/>
    <lineage>
        <taxon>Bacteria</taxon>
        <taxon>Pseudomonadati</taxon>
        <taxon>Bacteroidota</taxon>
        <taxon>Cytophagia</taxon>
        <taxon>Cytophagales</taxon>
        <taxon>Leadbetterellaceae</taxon>
        <taxon>Emticicia</taxon>
    </lineage>
</organism>
<gene>
    <name evidence="2" type="ORF">ACFSR2_19920</name>
</gene>
<evidence type="ECO:0000313" key="3">
    <source>
        <dbReference type="Proteomes" id="UP001597510"/>
    </source>
</evidence>
<protein>
    <submittedName>
        <fullName evidence="2">HAAS domain-containing protein</fullName>
    </submittedName>
</protein>
<evidence type="ECO:0000313" key="2">
    <source>
        <dbReference type="EMBL" id="MFD2523176.1"/>
    </source>
</evidence>
<dbReference type="EMBL" id="JBHULC010000027">
    <property type="protein sequence ID" value="MFD2523176.1"/>
    <property type="molecule type" value="Genomic_DNA"/>
</dbReference>
<dbReference type="RefSeq" id="WP_340239268.1">
    <property type="nucleotide sequence ID" value="NZ_JBBEWC010000012.1"/>
</dbReference>
<proteinExistence type="predicted"/>
<evidence type="ECO:0000256" key="1">
    <source>
        <dbReference type="SAM" id="Phobius"/>
    </source>
</evidence>
<comment type="caution">
    <text evidence="2">The sequence shown here is derived from an EMBL/GenBank/DDBJ whole genome shotgun (WGS) entry which is preliminary data.</text>
</comment>
<keyword evidence="3" id="KW-1185">Reference proteome</keyword>
<accession>A0ABW5JEF0</accession>
<keyword evidence="1" id="KW-0472">Membrane</keyword>
<reference evidence="3" key="1">
    <citation type="journal article" date="2019" name="Int. J. Syst. Evol. Microbiol.">
        <title>The Global Catalogue of Microorganisms (GCM) 10K type strain sequencing project: providing services to taxonomists for standard genome sequencing and annotation.</title>
        <authorList>
            <consortium name="The Broad Institute Genomics Platform"/>
            <consortium name="The Broad Institute Genome Sequencing Center for Infectious Disease"/>
            <person name="Wu L."/>
            <person name="Ma J."/>
        </authorList>
    </citation>
    <scope>NUCLEOTIDE SEQUENCE [LARGE SCALE GENOMIC DNA]</scope>
    <source>
        <strain evidence="3">KCTC 52344</strain>
    </source>
</reference>
<dbReference type="Proteomes" id="UP001597510">
    <property type="component" value="Unassembled WGS sequence"/>
</dbReference>
<feature type="transmembrane region" description="Helical" evidence="1">
    <location>
        <begin position="108"/>
        <end position="132"/>
    </location>
</feature>
<keyword evidence="1" id="KW-1133">Transmembrane helix</keyword>
<name>A0ABW5JEF0_9BACT</name>
<sequence>MKPIEFKNQASQRVYNDYMNRCKRVIKILSDSDQQECLMEVNSYIYEYVNNHQHEEELTALLNIIERLGAPEVTLKEVVASKKINQAVRTFNLKHLIQALSLNLRNGIAYIILFIMTLTLLCFPVVIIMEILNPVKTGLWVGKGHFVFGQVLPQAGVNEVLGNFFIPVVIVLGILLYLLIIFLLKLVKSKKS</sequence>
<keyword evidence="1" id="KW-0812">Transmembrane</keyword>